<accession>A0AAV8VEK2</accession>
<evidence type="ECO:0000313" key="22">
    <source>
        <dbReference type="EMBL" id="KAJ8912662.1"/>
    </source>
</evidence>
<evidence type="ECO:0000256" key="10">
    <source>
        <dbReference type="ARBA" id="ARBA00023136"/>
    </source>
</evidence>
<keyword evidence="5 19" id="KW-0812">Transmembrane</keyword>
<dbReference type="SMART" id="SM00409">
    <property type="entry name" value="IG"/>
    <property type="match status" value="4"/>
</dbReference>
<name>A0AAV8VEK2_9CUCU</name>
<evidence type="ECO:0000256" key="3">
    <source>
        <dbReference type="ARBA" id="ARBA00022475"/>
    </source>
</evidence>
<dbReference type="AlphaFoldDB" id="A0AAV8VEK2"/>
<comment type="similarity">
    <text evidence="15">Belongs to the immunoglobulin superfamily. IHOG family.</text>
</comment>
<evidence type="ECO:0000256" key="4">
    <source>
        <dbReference type="ARBA" id="ARBA00022674"/>
    </source>
</evidence>
<dbReference type="PROSITE" id="PS50835">
    <property type="entry name" value="IG_LIKE"/>
    <property type="match status" value="4"/>
</dbReference>
<dbReference type="EMBL" id="JANEYG010000117">
    <property type="protein sequence ID" value="KAJ8912662.1"/>
    <property type="molecule type" value="Genomic_DNA"/>
</dbReference>
<dbReference type="SUPFAM" id="SSF49265">
    <property type="entry name" value="Fibronectin type III"/>
    <property type="match status" value="1"/>
</dbReference>
<keyword evidence="13" id="KW-0393">Immunoglobulin domain</keyword>
<dbReference type="GO" id="GO:0009653">
    <property type="term" value="P:anatomical structure morphogenesis"/>
    <property type="evidence" value="ECO:0007669"/>
    <property type="project" value="UniProtKB-ARBA"/>
</dbReference>
<feature type="domain" description="Ig-like" evidence="20">
    <location>
        <begin position="214"/>
        <end position="298"/>
    </location>
</feature>
<keyword evidence="12" id="KW-0325">Glycoprotein</keyword>
<evidence type="ECO:0000256" key="14">
    <source>
        <dbReference type="ARBA" id="ARBA00037573"/>
    </source>
</evidence>
<dbReference type="GO" id="GO:0098609">
    <property type="term" value="P:cell-cell adhesion"/>
    <property type="evidence" value="ECO:0007669"/>
    <property type="project" value="UniProtKB-ARBA"/>
</dbReference>
<dbReference type="GO" id="GO:0005886">
    <property type="term" value="C:plasma membrane"/>
    <property type="evidence" value="ECO:0007669"/>
    <property type="project" value="UniProtKB-SubCell"/>
</dbReference>
<keyword evidence="7" id="KW-0677">Repeat</keyword>
<evidence type="ECO:0000256" key="6">
    <source>
        <dbReference type="ARBA" id="ARBA00022729"/>
    </source>
</evidence>
<evidence type="ECO:0000256" key="19">
    <source>
        <dbReference type="SAM" id="Phobius"/>
    </source>
</evidence>
<dbReference type="Pfam" id="PF07679">
    <property type="entry name" value="I-set"/>
    <property type="match status" value="2"/>
</dbReference>
<dbReference type="InterPro" id="IPR007110">
    <property type="entry name" value="Ig-like_dom"/>
</dbReference>
<evidence type="ECO:0000256" key="16">
    <source>
        <dbReference type="ARBA" id="ARBA00038530"/>
    </source>
</evidence>
<dbReference type="PROSITE" id="PS50853">
    <property type="entry name" value="FN3"/>
    <property type="match status" value="2"/>
</dbReference>
<feature type="domain" description="Ig-like" evidence="20">
    <location>
        <begin position="303"/>
        <end position="385"/>
    </location>
</feature>
<dbReference type="InterPro" id="IPR013783">
    <property type="entry name" value="Ig-like_fold"/>
</dbReference>
<dbReference type="InterPro" id="IPR013098">
    <property type="entry name" value="Ig_I-set"/>
</dbReference>
<evidence type="ECO:0000256" key="5">
    <source>
        <dbReference type="ARBA" id="ARBA00022692"/>
    </source>
</evidence>
<feature type="compositionally biased region" description="Basic residues" evidence="18">
    <location>
        <begin position="403"/>
        <end position="424"/>
    </location>
</feature>
<dbReference type="Proteomes" id="UP001159042">
    <property type="component" value="Unassembled WGS sequence"/>
</dbReference>
<feature type="domain" description="Fibronectin type-III" evidence="21">
    <location>
        <begin position="546"/>
        <end position="640"/>
    </location>
</feature>
<dbReference type="Pfam" id="PF00041">
    <property type="entry name" value="fn3"/>
    <property type="match status" value="2"/>
</dbReference>
<dbReference type="Gene3D" id="2.60.40.10">
    <property type="entry name" value="Immunoglobulins"/>
    <property type="match status" value="5"/>
</dbReference>
<dbReference type="SUPFAM" id="SSF48726">
    <property type="entry name" value="Immunoglobulin"/>
    <property type="match status" value="3"/>
</dbReference>
<evidence type="ECO:0000259" key="21">
    <source>
        <dbReference type="PROSITE" id="PS50853"/>
    </source>
</evidence>
<dbReference type="InterPro" id="IPR003599">
    <property type="entry name" value="Ig_sub"/>
</dbReference>
<reference evidence="22 23" key="1">
    <citation type="journal article" date="2023" name="Insect Mol. Biol.">
        <title>Genome sequencing provides insights into the evolution of gene families encoding plant cell wall-degrading enzymes in longhorned beetles.</title>
        <authorList>
            <person name="Shin N.R."/>
            <person name="Okamura Y."/>
            <person name="Kirsch R."/>
            <person name="Pauchet Y."/>
        </authorList>
    </citation>
    <scope>NUCLEOTIDE SEQUENCE [LARGE SCALE GENOMIC DNA]</scope>
    <source>
        <strain evidence="22">EAD_L_NR</strain>
    </source>
</reference>
<evidence type="ECO:0000256" key="15">
    <source>
        <dbReference type="ARBA" id="ARBA00038144"/>
    </source>
</evidence>
<dbReference type="InterPro" id="IPR036179">
    <property type="entry name" value="Ig-like_dom_sf"/>
</dbReference>
<keyword evidence="11" id="KW-1015">Disulfide bond</keyword>
<dbReference type="CDD" id="cd00063">
    <property type="entry name" value="FN3"/>
    <property type="match status" value="2"/>
</dbReference>
<evidence type="ECO:0000256" key="18">
    <source>
        <dbReference type="SAM" id="MobiDB-lite"/>
    </source>
</evidence>
<evidence type="ECO:0000259" key="20">
    <source>
        <dbReference type="PROSITE" id="PS50835"/>
    </source>
</evidence>
<dbReference type="SMART" id="SM00408">
    <property type="entry name" value="IGc2"/>
    <property type="match status" value="3"/>
</dbReference>
<keyword evidence="3" id="KW-1003">Cell membrane</keyword>
<keyword evidence="4" id="KW-0358">Heparin-binding</keyword>
<feature type="compositionally biased region" description="Basic and acidic residues" evidence="18">
    <location>
        <begin position="785"/>
        <end position="797"/>
    </location>
</feature>
<gene>
    <name evidence="22" type="ORF">NQ315_012738</name>
</gene>
<keyword evidence="6" id="KW-0732">Signal</keyword>
<keyword evidence="8" id="KW-0654">Proteoglycan</keyword>
<comment type="subunit">
    <text evidence="16">Homodimer. Heterotetramer; 2 iHog chains bind 2 hh chains when facilitated by heparin, heparin is required to promote high-affinity interactions between hh and iHog.</text>
</comment>
<dbReference type="SMART" id="SM00060">
    <property type="entry name" value="FN3"/>
    <property type="match status" value="2"/>
</dbReference>
<feature type="region of interest" description="Disordered" evidence="18">
    <location>
        <begin position="402"/>
        <end position="432"/>
    </location>
</feature>
<dbReference type="GO" id="GO:0007399">
    <property type="term" value="P:nervous system development"/>
    <property type="evidence" value="ECO:0007669"/>
    <property type="project" value="TreeGrafter"/>
</dbReference>
<feature type="transmembrane region" description="Helical" evidence="19">
    <location>
        <begin position="662"/>
        <end position="686"/>
    </location>
</feature>
<evidence type="ECO:0000256" key="9">
    <source>
        <dbReference type="ARBA" id="ARBA00022989"/>
    </source>
</evidence>
<evidence type="ECO:0000256" key="8">
    <source>
        <dbReference type="ARBA" id="ARBA00022974"/>
    </source>
</evidence>
<organism evidence="22 23">
    <name type="scientific">Exocentrus adspersus</name>
    <dbReference type="NCBI Taxonomy" id="1586481"/>
    <lineage>
        <taxon>Eukaryota</taxon>
        <taxon>Metazoa</taxon>
        <taxon>Ecdysozoa</taxon>
        <taxon>Arthropoda</taxon>
        <taxon>Hexapoda</taxon>
        <taxon>Insecta</taxon>
        <taxon>Pterygota</taxon>
        <taxon>Neoptera</taxon>
        <taxon>Endopterygota</taxon>
        <taxon>Coleoptera</taxon>
        <taxon>Polyphaga</taxon>
        <taxon>Cucujiformia</taxon>
        <taxon>Chrysomeloidea</taxon>
        <taxon>Cerambycidae</taxon>
        <taxon>Lamiinae</taxon>
        <taxon>Acanthocinini</taxon>
        <taxon>Exocentrus</taxon>
    </lineage>
</organism>
<dbReference type="PANTHER" id="PTHR44170:SF33">
    <property type="entry name" value="BROTHER OF IHOG, ISOFORM G-RELATED"/>
    <property type="match status" value="1"/>
</dbReference>
<keyword evidence="9 19" id="KW-1133">Transmembrane helix</keyword>
<dbReference type="InterPro" id="IPR036116">
    <property type="entry name" value="FN3_sf"/>
</dbReference>
<evidence type="ECO:0000256" key="12">
    <source>
        <dbReference type="ARBA" id="ARBA00023180"/>
    </source>
</evidence>
<feature type="domain" description="Fibronectin type-III" evidence="21">
    <location>
        <begin position="429"/>
        <end position="537"/>
    </location>
</feature>
<evidence type="ECO:0000313" key="23">
    <source>
        <dbReference type="Proteomes" id="UP001159042"/>
    </source>
</evidence>
<comment type="subcellular location">
    <subcellularLocation>
        <location evidence="1">Cell membrane</location>
    </subcellularLocation>
    <subcellularLocation>
        <location evidence="2">Membrane</location>
        <topology evidence="2">Single-pass type I membrane protein</topology>
    </subcellularLocation>
</comment>
<proteinExistence type="inferred from homology"/>
<evidence type="ECO:0000256" key="2">
    <source>
        <dbReference type="ARBA" id="ARBA00004479"/>
    </source>
</evidence>
<dbReference type="InterPro" id="IPR003961">
    <property type="entry name" value="FN3_dom"/>
</dbReference>
<dbReference type="InterPro" id="IPR003598">
    <property type="entry name" value="Ig_sub2"/>
</dbReference>
<feature type="compositionally biased region" description="Polar residues" evidence="18">
    <location>
        <begin position="763"/>
        <end position="776"/>
    </location>
</feature>
<evidence type="ECO:0000256" key="13">
    <source>
        <dbReference type="ARBA" id="ARBA00023319"/>
    </source>
</evidence>
<feature type="domain" description="Ig-like" evidence="20">
    <location>
        <begin position="6"/>
        <end position="97"/>
    </location>
</feature>
<keyword evidence="10 19" id="KW-0472">Membrane</keyword>
<dbReference type="Pfam" id="PF13895">
    <property type="entry name" value="Ig_2"/>
    <property type="match status" value="1"/>
</dbReference>
<dbReference type="PANTHER" id="PTHR44170">
    <property type="entry name" value="PROTEIN SIDEKICK"/>
    <property type="match status" value="1"/>
</dbReference>
<protein>
    <recommendedName>
        <fullName evidence="17">Interference hedgehog</fullName>
    </recommendedName>
</protein>
<feature type="region of interest" description="Disordered" evidence="18">
    <location>
        <begin position="763"/>
        <end position="814"/>
    </location>
</feature>
<evidence type="ECO:0000256" key="7">
    <source>
        <dbReference type="ARBA" id="ARBA00022737"/>
    </source>
</evidence>
<evidence type="ECO:0000256" key="1">
    <source>
        <dbReference type="ARBA" id="ARBA00004236"/>
    </source>
</evidence>
<feature type="domain" description="Ig-like" evidence="20">
    <location>
        <begin position="118"/>
        <end position="202"/>
    </location>
</feature>
<keyword evidence="23" id="KW-1185">Reference proteome</keyword>
<dbReference type="FunFam" id="2.60.40.10:FF:000005">
    <property type="entry name" value="Neuronal cell adhesion molecule"/>
    <property type="match status" value="1"/>
</dbReference>
<evidence type="ECO:0000256" key="17">
    <source>
        <dbReference type="ARBA" id="ARBA00041099"/>
    </source>
</evidence>
<sequence>MFCCCPDIEYMVRVPEPISVALGFHTLLTCEMNIDPDKFQWKFYPADQPFNPNVVINLSNATFHLIPEEKFTKQRKKSALTVQVNSTNVAGDYQCLAYYGAYVVASVPWQLRIASIQPFPNQESKQVAVTAGNTVSWRCIPPESNPEVYIDYYRNDQYISPVYQNLQTKSLILPNVSADKSGIYKCSATNTLDTVNSSTSLNLRVVKNAPTRAPYFIIEPRDTYVALKDDTVFLECAAVGNPVPKVTWFKKHGQLPSDRIEWLSGGLKISNITSADDGVYVCNHTNSYGTVSHHITLIYNEAPSIDCLLNTTDIKQGENLDLDCLVSGTPEPYISWFINGFSVSNDSAIEAIGNRIYFRPVEKRHAGNLQLFARNKVKTVYSSISIKVIPLATTVDLTVTPAHTHHRHRGRTSSTRKPKWHGKTTKMIPPSKPVISRLNDEAVVVRWNVPNNNGLPILFFKVQYRELGPANSNDLHTRSKGSKWKTTNADIPPNINVYDVTNLKPDHIYRFRIAAVYSNNDNKLSPNSDKFHLTRLDFDIKNPLPVPLITHTEPVNASSTKIYWEYSKSDNVSVDGFYISYMSASTAGDYMKATVDGEDIREYVITHLQPDAIYDVKLQSFNSEFASEFSPIMKAKTGTNLSPTTPPPIVASEPKNAGFGNLYVIVGSVVIGCILLICGVVILFICRKWKRNKSETGDKATVEDRHIQAEGNEYVEYGQKSIPRANGCVLPSSRITITPNPLAEADNKNQNMIEMSRLTAQNNNCASVHQESSSRSTAREGSPVSKEKNSKKNTDKSRHSKVSLENVPSGENYV</sequence>
<comment type="function">
    <text evidence="14">Mediates response to the active Hedgehog (Hh) protein signal in embryos, functioning upstream or at the level of patched (ptc).</text>
</comment>
<comment type="caution">
    <text evidence="22">The sequence shown here is derived from an EMBL/GenBank/DDBJ whole genome shotgun (WGS) entry which is preliminary data.</text>
</comment>
<evidence type="ECO:0000256" key="11">
    <source>
        <dbReference type="ARBA" id="ARBA00023157"/>
    </source>
</evidence>
<dbReference type="GO" id="GO:0030154">
    <property type="term" value="P:cell differentiation"/>
    <property type="evidence" value="ECO:0007669"/>
    <property type="project" value="UniProtKB-ARBA"/>
</dbReference>